<keyword evidence="3" id="KW-1185">Reference proteome</keyword>
<evidence type="ECO:0000256" key="1">
    <source>
        <dbReference type="ARBA" id="ARBA00007091"/>
    </source>
</evidence>
<accession>A0A8K0AIC0</accession>
<proteinExistence type="inferred from homology"/>
<dbReference type="AlphaFoldDB" id="A0A8K0AIC0"/>
<dbReference type="Proteomes" id="UP000799049">
    <property type="component" value="Unassembled WGS sequence"/>
</dbReference>
<dbReference type="InterPro" id="IPR001858">
    <property type="entry name" value="Phosphatidylethanolamine-bd_CS"/>
</dbReference>
<dbReference type="Gene3D" id="3.90.280.10">
    <property type="entry name" value="PEBP-like"/>
    <property type="match status" value="1"/>
</dbReference>
<comment type="caution">
    <text evidence="2">The sequence shown here is derived from an EMBL/GenBank/DDBJ whole genome shotgun (WGS) entry which is preliminary data.</text>
</comment>
<dbReference type="EMBL" id="VRVR01000032">
    <property type="protein sequence ID" value="KAF0852505.1"/>
    <property type="molecule type" value="Genomic_DNA"/>
</dbReference>
<comment type="similarity">
    <text evidence="1">Belongs to the phosphatidylethanolamine-binding protein family.</text>
</comment>
<dbReference type="SUPFAM" id="SSF49777">
    <property type="entry name" value="PEBP-like"/>
    <property type="match status" value="1"/>
</dbReference>
<dbReference type="SMR" id="A0A8K0AIC0"/>
<dbReference type="GO" id="GO:0005840">
    <property type="term" value="C:ribosome"/>
    <property type="evidence" value="ECO:0007669"/>
    <property type="project" value="UniProtKB-KW"/>
</dbReference>
<evidence type="ECO:0000313" key="3">
    <source>
        <dbReference type="Proteomes" id="UP000799049"/>
    </source>
</evidence>
<reference evidence="2" key="1">
    <citation type="submission" date="2019-09" db="EMBL/GenBank/DDBJ databases">
        <title>The Mitochondrial Proteome of the Jakobid, Andalucia godoyi, a Protist With the Most Gene-Rich and Bacteria-Like Mitochondrial Genome.</title>
        <authorList>
            <person name="Gray M.W."/>
            <person name="Burger G."/>
            <person name="Derelle R."/>
            <person name="Klimes V."/>
            <person name="Leger M."/>
            <person name="Sarrasin M."/>
            <person name="Vlcek C."/>
            <person name="Roger A.J."/>
            <person name="Elias M."/>
            <person name="Lang B.F."/>
        </authorList>
    </citation>
    <scope>NUCLEOTIDE SEQUENCE</scope>
    <source>
        <strain evidence="2">And28</strain>
    </source>
</reference>
<keyword evidence="2" id="KW-0689">Ribosomal protein</keyword>
<dbReference type="InterPro" id="IPR008914">
    <property type="entry name" value="PEBP"/>
</dbReference>
<keyword evidence="2" id="KW-0687">Ribonucleoprotein</keyword>
<dbReference type="OrthoDB" id="2506647at2759"/>
<gene>
    <name evidence="2" type="ORF">ANDGO_00545</name>
</gene>
<dbReference type="InterPro" id="IPR036610">
    <property type="entry name" value="PEBP-like_sf"/>
</dbReference>
<sequence>MFFSRLFSRGRILMASVEQLKSSGIIPQVIPSCGASSNVNFEVSYESSSGAKVTGGNVLTPTRVSQPPKVSWTAEPGSFYALVLTDPDAPSRKDPKWAEWRHWTVVNVPGSDVAKGEHVVQYVGSGPPQGSGLHRYVFLLFKQSGKLEDLGEKHIHNDTATGRSNWSVAKWAQERKFGEPVAVTWYEAEWDDYVPKLYAQLKH</sequence>
<dbReference type="PROSITE" id="PS01220">
    <property type="entry name" value="PBP"/>
    <property type="match status" value="1"/>
</dbReference>
<dbReference type="Pfam" id="PF01161">
    <property type="entry name" value="PBP"/>
    <property type="match status" value="1"/>
</dbReference>
<dbReference type="PANTHER" id="PTHR11362:SF82">
    <property type="entry name" value="PHOSPHATIDYLETHANOLAMINE-BINDING PROTEIN 4"/>
    <property type="match status" value="1"/>
</dbReference>
<protein>
    <submittedName>
        <fullName evidence="2">Mitochondrial ribosomal protein L38 (ML38)</fullName>
    </submittedName>
</protein>
<evidence type="ECO:0000313" key="2">
    <source>
        <dbReference type="EMBL" id="KAF0852505.1"/>
    </source>
</evidence>
<dbReference type="PANTHER" id="PTHR11362">
    <property type="entry name" value="PHOSPHATIDYLETHANOLAMINE-BINDING PROTEIN"/>
    <property type="match status" value="1"/>
</dbReference>
<dbReference type="CDD" id="cd00866">
    <property type="entry name" value="PEBP_euk"/>
    <property type="match status" value="1"/>
</dbReference>
<dbReference type="InterPro" id="IPR035810">
    <property type="entry name" value="PEBP_euk"/>
</dbReference>
<organism evidence="2 3">
    <name type="scientific">Andalucia godoyi</name>
    <name type="common">Flagellate</name>
    <dbReference type="NCBI Taxonomy" id="505711"/>
    <lineage>
        <taxon>Eukaryota</taxon>
        <taxon>Discoba</taxon>
        <taxon>Jakobida</taxon>
        <taxon>Andalucina</taxon>
        <taxon>Andaluciidae</taxon>
        <taxon>Andalucia</taxon>
    </lineage>
</organism>
<name>A0A8K0AIC0_ANDGO</name>